<reference evidence="8" key="1">
    <citation type="submission" date="2022-12" db="EMBL/GenBank/DDBJ databases">
        <title>Genome assemblies of Blomia tropicalis.</title>
        <authorList>
            <person name="Cui Y."/>
        </authorList>
    </citation>
    <scope>NUCLEOTIDE SEQUENCE</scope>
    <source>
        <tissue evidence="8">Adult mites</tissue>
    </source>
</reference>
<comment type="caution">
    <text evidence="8">The sequence shown here is derived from an EMBL/GenBank/DDBJ whole genome shotgun (WGS) entry which is preliminary data.</text>
</comment>
<dbReference type="Proteomes" id="UP001142055">
    <property type="component" value="Chromosome 3"/>
</dbReference>
<evidence type="ECO:0000256" key="1">
    <source>
        <dbReference type="ARBA" id="ARBA00004123"/>
    </source>
</evidence>
<organism evidence="8 9">
    <name type="scientific">Blomia tropicalis</name>
    <name type="common">Mite</name>
    <dbReference type="NCBI Taxonomy" id="40697"/>
    <lineage>
        <taxon>Eukaryota</taxon>
        <taxon>Metazoa</taxon>
        <taxon>Ecdysozoa</taxon>
        <taxon>Arthropoda</taxon>
        <taxon>Chelicerata</taxon>
        <taxon>Arachnida</taxon>
        <taxon>Acari</taxon>
        <taxon>Acariformes</taxon>
        <taxon>Sarcoptiformes</taxon>
        <taxon>Astigmata</taxon>
        <taxon>Glycyphagoidea</taxon>
        <taxon>Echimyopodidae</taxon>
        <taxon>Blomia</taxon>
    </lineage>
</organism>
<keyword evidence="2" id="KW-0479">Metal-binding</keyword>
<proteinExistence type="predicted"/>
<sequence>MNRKRYFNELSKKDKYPVGVLSGELRHALGLQQDMLPIWIYRMRVLGYPPAWIKAAEMSTTLEVIDSTGKVENNPFAVNSVAEDGEVKDSSQYNKDSLIEFPGFNAPLPRNVKDDWLILGMPPLIKTQQLSEAVKSMTFIEPVPYKKSKLDNSITTKDDSLQDSDDSLSNSNDSTVEDNRIGTGSTTSMSSSPKDKQIESDESGNIEPLKTIEKEKNENSTIKVISMGTPVPKTIKPSLPSLEKWAVGMGELLHFENLPTSTGAYNGKIKGVITKVRNRFVKTA</sequence>
<evidence type="ECO:0000256" key="4">
    <source>
        <dbReference type="ARBA" id="ARBA00022833"/>
    </source>
</evidence>
<keyword evidence="9" id="KW-1185">Reference proteome</keyword>
<evidence type="ECO:0000256" key="2">
    <source>
        <dbReference type="ARBA" id="ARBA00022723"/>
    </source>
</evidence>
<dbReference type="GO" id="GO:0008270">
    <property type="term" value="F:zinc ion binding"/>
    <property type="evidence" value="ECO:0007669"/>
    <property type="project" value="UniProtKB-KW"/>
</dbReference>
<protein>
    <recommendedName>
        <fullName evidence="7">PSP proline-rich domain-containing protein</fullName>
    </recommendedName>
</protein>
<evidence type="ECO:0000256" key="3">
    <source>
        <dbReference type="ARBA" id="ARBA00022771"/>
    </source>
</evidence>
<dbReference type="PANTHER" id="PTHR13316">
    <property type="entry name" value="ZINC FINGER, CCHC DOMAIN CONTAINING 8"/>
    <property type="match status" value="1"/>
</dbReference>
<keyword evidence="3" id="KW-0863">Zinc-finger</keyword>
<evidence type="ECO:0000256" key="5">
    <source>
        <dbReference type="ARBA" id="ARBA00023242"/>
    </source>
</evidence>
<keyword evidence="5" id="KW-0539">Nucleus</keyword>
<feature type="region of interest" description="Disordered" evidence="6">
    <location>
        <begin position="150"/>
        <end position="210"/>
    </location>
</feature>
<dbReference type="EMBL" id="JAPWDV010000003">
    <property type="protein sequence ID" value="KAJ6216739.1"/>
    <property type="molecule type" value="Genomic_DNA"/>
</dbReference>
<dbReference type="SMART" id="SM00581">
    <property type="entry name" value="PSP"/>
    <property type="match status" value="1"/>
</dbReference>
<keyword evidence="4" id="KW-0862">Zinc</keyword>
<name>A0A9Q0M0N3_BLOTA</name>
<dbReference type="InterPro" id="IPR052115">
    <property type="entry name" value="NEXT_complex_subunit_ZCCHC8"/>
</dbReference>
<gene>
    <name evidence="8" type="ORF">RDWZM_007896</name>
</gene>
<feature type="compositionally biased region" description="Low complexity" evidence="6">
    <location>
        <begin position="182"/>
        <end position="192"/>
    </location>
</feature>
<evidence type="ECO:0000256" key="6">
    <source>
        <dbReference type="SAM" id="MobiDB-lite"/>
    </source>
</evidence>
<evidence type="ECO:0000313" key="8">
    <source>
        <dbReference type="EMBL" id="KAJ6216739.1"/>
    </source>
</evidence>
<evidence type="ECO:0000313" key="9">
    <source>
        <dbReference type="Proteomes" id="UP001142055"/>
    </source>
</evidence>
<dbReference type="InterPro" id="IPR006568">
    <property type="entry name" value="PSP_pro-rich"/>
</dbReference>
<dbReference type="GO" id="GO:0071013">
    <property type="term" value="C:catalytic step 2 spliceosome"/>
    <property type="evidence" value="ECO:0007669"/>
    <property type="project" value="TreeGrafter"/>
</dbReference>
<dbReference type="AlphaFoldDB" id="A0A9Q0M0N3"/>
<comment type="subcellular location">
    <subcellularLocation>
        <location evidence="1">Nucleus</location>
    </subcellularLocation>
</comment>
<dbReference type="Pfam" id="PF04046">
    <property type="entry name" value="PSP"/>
    <property type="match status" value="1"/>
</dbReference>
<accession>A0A9Q0M0N3</accession>
<dbReference type="GO" id="GO:0003723">
    <property type="term" value="F:RNA binding"/>
    <property type="evidence" value="ECO:0007669"/>
    <property type="project" value="TreeGrafter"/>
</dbReference>
<dbReference type="PANTHER" id="PTHR13316:SF0">
    <property type="entry name" value="ZINC FINGER CCHC DOMAIN-CONTAINING PROTEIN 8"/>
    <property type="match status" value="1"/>
</dbReference>
<evidence type="ECO:0000259" key="7">
    <source>
        <dbReference type="SMART" id="SM00581"/>
    </source>
</evidence>
<feature type="domain" description="PSP proline-rich" evidence="7">
    <location>
        <begin position="12"/>
        <end position="64"/>
    </location>
</feature>
<dbReference type="OMA" id="EKWAVGM"/>